<gene>
    <name evidence="1" type="ORF">SAMN05421812_1094</name>
</gene>
<dbReference type="AlphaFoldDB" id="A0A239NIH4"/>
<dbReference type="RefSeq" id="WP_089251696.1">
    <property type="nucleotide sequence ID" value="NZ_FZPH01000009.1"/>
</dbReference>
<evidence type="ECO:0000313" key="2">
    <source>
        <dbReference type="Proteomes" id="UP000198362"/>
    </source>
</evidence>
<keyword evidence="2" id="KW-1185">Reference proteome</keyword>
<evidence type="ECO:0000313" key="1">
    <source>
        <dbReference type="EMBL" id="SNT54118.1"/>
    </source>
</evidence>
<accession>A0A239NIH4</accession>
<dbReference type="OrthoDB" id="3389824at2"/>
<name>A0A239NIH4_9ACTN</name>
<dbReference type="Proteomes" id="UP000198362">
    <property type="component" value="Unassembled WGS sequence"/>
</dbReference>
<proteinExistence type="predicted"/>
<dbReference type="EMBL" id="FZPH01000009">
    <property type="protein sequence ID" value="SNT54118.1"/>
    <property type="molecule type" value="Genomic_DNA"/>
</dbReference>
<reference evidence="1 2" key="1">
    <citation type="submission" date="2017-06" db="EMBL/GenBank/DDBJ databases">
        <authorList>
            <person name="Kim H.J."/>
            <person name="Triplett B.A."/>
        </authorList>
    </citation>
    <scope>NUCLEOTIDE SEQUENCE [LARGE SCALE GENOMIC DNA]</scope>
    <source>
        <strain evidence="1 2">CGMCC 4.5593</strain>
    </source>
</reference>
<sequence length="113" mass="12269">MATLIVEVHVPLLPAPAVAPDEYQYPWIDDVEDFLADLDEGTDGARDYDDGEQHGEVYIFFLTGSDEASVLRAASRVATLARVPRGSFAMVTDDEAAEFGLGRRVDLPVSPVS</sequence>
<protein>
    <submittedName>
        <fullName evidence="1">Uncharacterized protein</fullName>
    </submittedName>
</protein>
<organism evidence="1 2">
    <name type="scientific">Asanoa hainanensis</name>
    <dbReference type="NCBI Taxonomy" id="560556"/>
    <lineage>
        <taxon>Bacteria</taxon>
        <taxon>Bacillati</taxon>
        <taxon>Actinomycetota</taxon>
        <taxon>Actinomycetes</taxon>
        <taxon>Micromonosporales</taxon>
        <taxon>Micromonosporaceae</taxon>
        <taxon>Asanoa</taxon>
    </lineage>
</organism>